<dbReference type="Gene3D" id="3.10.200.10">
    <property type="entry name" value="Alpha carbonic anhydrase"/>
    <property type="match status" value="1"/>
</dbReference>
<feature type="domain" description="Alpha-carbonic anhydrase" evidence="2">
    <location>
        <begin position="1"/>
        <end position="142"/>
    </location>
</feature>
<gene>
    <name evidence="3" type="ORF">CCAP1982_LOCUS3406</name>
</gene>
<dbReference type="Pfam" id="PF00194">
    <property type="entry name" value="Carb_anhydrase"/>
    <property type="match status" value="1"/>
</dbReference>
<dbReference type="OrthoDB" id="429145at2759"/>
<dbReference type="InterPro" id="IPR036398">
    <property type="entry name" value="CA_dom_sf"/>
</dbReference>
<dbReference type="InterPro" id="IPR001148">
    <property type="entry name" value="CA_dom"/>
</dbReference>
<organism evidence="3 4">
    <name type="scientific">Ceratitis capitata</name>
    <name type="common">Mediterranean fruit fly</name>
    <name type="synonym">Tephritis capitata</name>
    <dbReference type="NCBI Taxonomy" id="7213"/>
    <lineage>
        <taxon>Eukaryota</taxon>
        <taxon>Metazoa</taxon>
        <taxon>Ecdysozoa</taxon>
        <taxon>Arthropoda</taxon>
        <taxon>Hexapoda</taxon>
        <taxon>Insecta</taxon>
        <taxon>Pterygota</taxon>
        <taxon>Neoptera</taxon>
        <taxon>Endopterygota</taxon>
        <taxon>Diptera</taxon>
        <taxon>Brachycera</taxon>
        <taxon>Muscomorpha</taxon>
        <taxon>Tephritoidea</taxon>
        <taxon>Tephritidae</taxon>
        <taxon>Ceratitis</taxon>
        <taxon>Ceratitis</taxon>
    </lineage>
</organism>
<evidence type="ECO:0000256" key="1">
    <source>
        <dbReference type="ARBA" id="ARBA00010718"/>
    </source>
</evidence>
<dbReference type="AlphaFoldDB" id="A0A811U777"/>
<dbReference type="PANTHER" id="PTHR18952">
    <property type="entry name" value="CARBONIC ANHYDRASE"/>
    <property type="match status" value="1"/>
</dbReference>
<dbReference type="GO" id="GO:0005737">
    <property type="term" value="C:cytoplasm"/>
    <property type="evidence" value="ECO:0007669"/>
    <property type="project" value="TreeGrafter"/>
</dbReference>
<dbReference type="InterPro" id="IPR023561">
    <property type="entry name" value="Carbonic_anhydrase_a-class"/>
</dbReference>
<sequence>MHIVHRNKKYATLTDALEYADGAAVLGFFFNLDEDEGPGLTSICRHLHLIPEANDAVNLTVTFSLASLIANVDVDKFYTYKGSLTTPPCSEAITWVLYPDPIPISPKQIARFRQLQDTQDGALVDNFRQLQSVGNRRVFMRNGNTRHTHVDALKKELDYKKWDWYN</sequence>
<evidence type="ECO:0000313" key="3">
    <source>
        <dbReference type="EMBL" id="CAD6994671.1"/>
    </source>
</evidence>
<evidence type="ECO:0000313" key="4">
    <source>
        <dbReference type="Proteomes" id="UP000606786"/>
    </source>
</evidence>
<dbReference type="GO" id="GO:0004089">
    <property type="term" value="F:carbonate dehydratase activity"/>
    <property type="evidence" value="ECO:0007669"/>
    <property type="project" value="InterPro"/>
</dbReference>
<dbReference type="Proteomes" id="UP000606786">
    <property type="component" value="Unassembled WGS sequence"/>
</dbReference>
<name>A0A811U777_CERCA</name>
<comment type="similarity">
    <text evidence="1">Belongs to the alpha-carbonic anhydrase family.</text>
</comment>
<dbReference type="SUPFAM" id="SSF51069">
    <property type="entry name" value="Carbonic anhydrase"/>
    <property type="match status" value="1"/>
</dbReference>
<protein>
    <submittedName>
        <fullName evidence="3">(Mediterranean fruit fly) hypothetical protein</fullName>
    </submittedName>
</protein>
<accession>A0A811U777</accession>
<dbReference type="PROSITE" id="PS51144">
    <property type="entry name" value="ALPHA_CA_2"/>
    <property type="match status" value="1"/>
</dbReference>
<comment type="caution">
    <text evidence="3">The sequence shown here is derived from an EMBL/GenBank/DDBJ whole genome shotgun (WGS) entry which is preliminary data.</text>
</comment>
<dbReference type="EMBL" id="CAJHJT010000001">
    <property type="protein sequence ID" value="CAD6994671.1"/>
    <property type="molecule type" value="Genomic_DNA"/>
</dbReference>
<proteinExistence type="inferred from homology"/>
<dbReference type="GO" id="GO:0008270">
    <property type="term" value="F:zinc ion binding"/>
    <property type="evidence" value="ECO:0007669"/>
    <property type="project" value="InterPro"/>
</dbReference>
<dbReference type="CDD" id="cd00326">
    <property type="entry name" value="alpha_CA"/>
    <property type="match status" value="1"/>
</dbReference>
<evidence type="ECO:0000259" key="2">
    <source>
        <dbReference type="PROSITE" id="PS51144"/>
    </source>
</evidence>
<dbReference type="PANTHER" id="PTHR18952:SF137">
    <property type="entry name" value="CARBONIC ANHYDRASE"/>
    <property type="match status" value="1"/>
</dbReference>
<keyword evidence="4" id="KW-1185">Reference proteome</keyword>
<dbReference type="SMART" id="SM01057">
    <property type="entry name" value="Carb_anhydrase"/>
    <property type="match status" value="1"/>
</dbReference>
<reference evidence="3" key="1">
    <citation type="submission" date="2020-11" db="EMBL/GenBank/DDBJ databases">
        <authorList>
            <person name="Whitehead M."/>
        </authorList>
    </citation>
    <scope>NUCLEOTIDE SEQUENCE</scope>
    <source>
        <strain evidence="3">EGII</strain>
    </source>
</reference>